<name>A0A448ZWH5_METOS</name>
<evidence type="ECO:0000313" key="1">
    <source>
        <dbReference type="EMBL" id="VEU55637.1"/>
    </source>
</evidence>
<evidence type="ECO:0000313" key="2">
    <source>
        <dbReference type="Proteomes" id="UP000290482"/>
    </source>
</evidence>
<sequence length="276" mass="32853">MILQDKKNEILKKFVDICNELNIWYSMDEKSLLLLFSNKDFINNLDCHTVMMTLDGYETLKANYSNNILDNINNSEYRALQCKFVENNSDIYSDQPFININLLIPTKIDKLHKVINFKNRYLSSLNNILSYKDTNILSIKTKLFFNKLLKRHFSLLTFKSLYNEIYDEHFEGYIVTKNIINKTLYSKWIPNLSFKTLEKDLNDLPLKIIYEYETYLRNMYGENYPSYIVKESNIRHINPIELWDISKINNSKPTTKEDTKEILVSKEIKEDINSQE</sequence>
<dbReference type="AlphaFoldDB" id="A0A448ZWH5"/>
<protein>
    <submittedName>
        <fullName evidence="1">Uncharacterized protein</fullName>
    </submittedName>
</protein>
<gene>
    <name evidence="1" type="ORF">NCTC10112_00336</name>
</gene>
<reference evidence="1 2" key="1">
    <citation type="submission" date="2019-01" db="EMBL/GenBank/DDBJ databases">
        <authorList>
            <consortium name="Pathogen Informatics"/>
        </authorList>
    </citation>
    <scope>NUCLEOTIDE SEQUENCE [LARGE SCALE GENOMIC DNA]</scope>
    <source>
        <strain evidence="1 2">NCTC10112</strain>
    </source>
</reference>
<dbReference type="Proteomes" id="UP000290482">
    <property type="component" value="Chromosome"/>
</dbReference>
<dbReference type="RefSeq" id="WP_022935986.1">
    <property type="nucleotide sequence ID" value="NZ_LR214940.1"/>
</dbReference>
<dbReference type="KEGG" id="mob:NCTC10112_00336"/>
<accession>A0A448ZWH5</accession>
<dbReference type="OrthoDB" id="401364at2"/>
<keyword evidence="2" id="KW-1185">Reference proteome</keyword>
<organism evidence="1 2">
    <name type="scientific">Metamycoplasma orale</name>
    <name type="common">Mycoplasma orale</name>
    <dbReference type="NCBI Taxonomy" id="2121"/>
    <lineage>
        <taxon>Bacteria</taxon>
        <taxon>Bacillati</taxon>
        <taxon>Mycoplasmatota</taxon>
        <taxon>Mycoplasmoidales</taxon>
        <taxon>Metamycoplasmataceae</taxon>
        <taxon>Metamycoplasma</taxon>
    </lineage>
</organism>
<dbReference type="EMBL" id="LR214940">
    <property type="protein sequence ID" value="VEU55637.1"/>
    <property type="molecule type" value="Genomic_DNA"/>
</dbReference>
<proteinExistence type="predicted"/>